<dbReference type="InterPro" id="IPR027417">
    <property type="entry name" value="P-loop_NTPase"/>
</dbReference>
<reference evidence="2 3" key="1">
    <citation type="submission" date="2023-06" db="EMBL/GenBank/DDBJ databases">
        <authorList>
            <person name="Yushchuk O."/>
            <person name="Binda E."/>
            <person name="Ruckert-Reed C."/>
            <person name="Fedorenko V."/>
            <person name="Kalinowski J."/>
            <person name="Marinelli F."/>
        </authorList>
    </citation>
    <scope>NUCLEOTIDE SEQUENCE [LARGE SCALE GENOMIC DNA]</scope>
    <source>
        <strain evidence="2 3">NRRL 3884</strain>
    </source>
</reference>
<protein>
    <submittedName>
        <fullName evidence="2">Terminase large subunit</fullName>
    </submittedName>
</protein>
<feature type="domain" description="Terminase large subunit-like ATPase" evidence="1">
    <location>
        <begin position="61"/>
        <end position="216"/>
    </location>
</feature>
<evidence type="ECO:0000313" key="2">
    <source>
        <dbReference type="EMBL" id="WIM99398.1"/>
    </source>
</evidence>
<name>A0ABY8WP33_9ACTN</name>
<dbReference type="RefSeq" id="WP_284920836.1">
    <property type="nucleotide sequence ID" value="NZ_CP126980.1"/>
</dbReference>
<dbReference type="InterPro" id="IPR046461">
    <property type="entry name" value="TerL_ATPase"/>
</dbReference>
<gene>
    <name evidence="2" type="ORF">ACTOB_003049</name>
</gene>
<organism evidence="2 3">
    <name type="scientific">Actinoplanes oblitus</name>
    <dbReference type="NCBI Taxonomy" id="3040509"/>
    <lineage>
        <taxon>Bacteria</taxon>
        <taxon>Bacillati</taxon>
        <taxon>Actinomycetota</taxon>
        <taxon>Actinomycetes</taxon>
        <taxon>Micromonosporales</taxon>
        <taxon>Micromonosporaceae</taxon>
        <taxon>Actinoplanes</taxon>
    </lineage>
</organism>
<evidence type="ECO:0000313" key="3">
    <source>
        <dbReference type="Proteomes" id="UP001240150"/>
    </source>
</evidence>
<dbReference type="EMBL" id="CP126980">
    <property type="protein sequence ID" value="WIM99398.1"/>
    <property type="molecule type" value="Genomic_DNA"/>
</dbReference>
<evidence type="ECO:0000259" key="1">
    <source>
        <dbReference type="Pfam" id="PF03354"/>
    </source>
</evidence>
<dbReference type="Pfam" id="PF03354">
    <property type="entry name" value="TerL_ATPase"/>
    <property type="match status" value="1"/>
</dbReference>
<dbReference type="PANTHER" id="PTHR41287:SF1">
    <property type="entry name" value="PROTEIN YMFN"/>
    <property type="match status" value="1"/>
</dbReference>
<dbReference type="PANTHER" id="PTHR41287">
    <property type="match status" value="1"/>
</dbReference>
<keyword evidence="3" id="KW-1185">Reference proteome</keyword>
<dbReference type="InterPro" id="IPR005021">
    <property type="entry name" value="Terminase_largesu-like"/>
</dbReference>
<accession>A0ABY8WP33</accession>
<dbReference type="Gene3D" id="3.40.50.300">
    <property type="entry name" value="P-loop containing nucleotide triphosphate hydrolases"/>
    <property type="match status" value="1"/>
</dbReference>
<proteinExistence type="predicted"/>
<dbReference type="Proteomes" id="UP001240150">
    <property type="component" value="Chromosome"/>
</dbReference>
<sequence>MTLLLPQFHTSPLSEDFTSAGPKLRKVFEAVWKDPQTGKFMKLDEWQAWLIDRILETYPPGHRFAGELRYRQVVLCIPRQQGKSLIAACLSFYFLFMHVPQANVIGTAGRNENQAKIVYKRFRDAILASTLLRKEFGRTPGMGMMTTKSGSAYRIYPSNSDALQGEPITGGICDELHLMKQDVWDAVVYGQRAQNKSMLIGLSTAGDDKSELLENLITQGKALTEEHDPESRFGFFMWQAPEDLRWDSPEAVLSCNPAVACGRVPVERILEDLKTTMPEDYRRYTLNWTAKSRSGWMDMSRWRLAKRKWPELPVSPTVAVAEFTPGNTYATIVLAGHDTNNMIHTYTLRIILEPTNAEVAEDLAMLRSFYPDIVIGLDSIDGRDVTERLKNVGIETRQISLGTYANAAVWLLNAVDKGKATHDGNGQLQLQVSKAVMKVLPRGGYRLATAKNGHVDMVKATVEAAYIANMVKDEQKVEIPLYFSSPWGGY</sequence>